<comment type="similarity">
    <text evidence="2 7">Belongs to the HSF family.</text>
</comment>
<evidence type="ECO:0000256" key="7">
    <source>
        <dbReference type="RuleBase" id="RU004020"/>
    </source>
</evidence>
<keyword evidence="3" id="KW-0805">Transcription regulation</keyword>
<evidence type="ECO:0000256" key="3">
    <source>
        <dbReference type="ARBA" id="ARBA00023015"/>
    </source>
</evidence>
<evidence type="ECO:0000256" key="6">
    <source>
        <dbReference type="ARBA" id="ARBA00023242"/>
    </source>
</evidence>
<evidence type="ECO:0000313" key="9">
    <source>
        <dbReference type="EMBL" id="RKP27542.1"/>
    </source>
</evidence>
<dbReference type="FunFam" id="1.10.10.10:FF:000027">
    <property type="entry name" value="Heat shock transcription factor 1"/>
    <property type="match status" value="1"/>
</dbReference>
<dbReference type="PANTHER" id="PTHR10015">
    <property type="entry name" value="HEAT SHOCK TRANSCRIPTION FACTOR"/>
    <property type="match status" value="1"/>
</dbReference>
<dbReference type="EMBL" id="KZ989189">
    <property type="protein sequence ID" value="RKP27542.1"/>
    <property type="molecule type" value="Genomic_DNA"/>
</dbReference>
<evidence type="ECO:0000256" key="2">
    <source>
        <dbReference type="ARBA" id="ARBA00006403"/>
    </source>
</evidence>
<dbReference type="PANTHER" id="PTHR10015:SF427">
    <property type="entry name" value="HEAT SHOCK FACTOR PROTEIN"/>
    <property type="match status" value="1"/>
</dbReference>
<dbReference type="Proteomes" id="UP000278143">
    <property type="component" value="Unassembled WGS sequence"/>
</dbReference>
<dbReference type="PROSITE" id="PS00434">
    <property type="entry name" value="HSF_DOMAIN"/>
    <property type="match status" value="1"/>
</dbReference>
<keyword evidence="6" id="KW-0539">Nucleus</keyword>
<dbReference type="SMART" id="SM00415">
    <property type="entry name" value="HSF"/>
    <property type="match status" value="1"/>
</dbReference>
<proteinExistence type="inferred from homology"/>
<comment type="subcellular location">
    <subcellularLocation>
        <location evidence="1">Nucleus</location>
    </subcellularLocation>
</comment>
<dbReference type="SUPFAM" id="SSF46785">
    <property type="entry name" value="Winged helix' DNA-binding domain"/>
    <property type="match status" value="1"/>
</dbReference>
<sequence length="188" mass="22065">MRNVPSFLNKLYGMVNDASSNRLIHWSDMGTSFIVTRHEDFAREVLPRFFKHGNFSSFVRQLNMYGFHKVPHIQQGVLAADSEDAEQWEFMNPNFRRDQPDLLYLVQRKRGRALPEIQVAANGRAIDLHQVLQELAAVKKHQMAISEDLREIQYENRQLWSEAVAARERHERQQDTIDNILRFLASVF</sequence>
<dbReference type="GO" id="GO:0005634">
    <property type="term" value="C:nucleus"/>
    <property type="evidence" value="ECO:0007669"/>
    <property type="project" value="UniProtKB-SubCell"/>
</dbReference>
<evidence type="ECO:0000313" key="10">
    <source>
        <dbReference type="Proteomes" id="UP000278143"/>
    </source>
</evidence>
<dbReference type="Gene3D" id="1.10.10.10">
    <property type="entry name" value="Winged helix-like DNA-binding domain superfamily/Winged helix DNA-binding domain"/>
    <property type="match status" value="1"/>
</dbReference>
<keyword evidence="4" id="KW-0238">DNA-binding</keyword>
<accession>A0A4P9Z612</accession>
<keyword evidence="5" id="KW-0804">Transcription</keyword>
<gene>
    <name evidence="9" type="ORF">SYNPS1DRAFT_12518</name>
</gene>
<dbReference type="GO" id="GO:0003700">
    <property type="term" value="F:DNA-binding transcription factor activity"/>
    <property type="evidence" value="ECO:0007669"/>
    <property type="project" value="InterPro"/>
</dbReference>
<dbReference type="InterPro" id="IPR036388">
    <property type="entry name" value="WH-like_DNA-bd_sf"/>
</dbReference>
<name>A0A4P9Z612_9FUNG</name>
<dbReference type="GO" id="GO:0043565">
    <property type="term" value="F:sequence-specific DNA binding"/>
    <property type="evidence" value="ECO:0007669"/>
    <property type="project" value="InterPro"/>
</dbReference>
<evidence type="ECO:0000256" key="5">
    <source>
        <dbReference type="ARBA" id="ARBA00023163"/>
    </source>
</evidence>
<protein>
    <recommendedName>
        <fullName evidence="8">HSF-type DNA-binding domain-containing protein</fullName>
    </recommendedName>
</protein>
<dbReference type="AlphaFoldDB" id="A0A4P9Z612"/>
<feature type="non-terminal residue" evidence="9">
    <location>
        <position position="188"/>
    </location>
</feature>
<dbReference type="InterPro" id="IPR036390">
    <property type="entry name" value="WH_DNA-bd_sf"/>
</dbReference>
<dbReference type="InterPro" id="IPR000232">
    <property type="entry name" value="HSF_DNA-bd"/>
</dbReference>
<feature type="domain" description="HSF-type DNA-binding" evidence="8">
    <location>
        <begin position="46"/>
        <end position="70"/>
    </location>
</feature>
<organism evidence="9 10">
    <name type="scientific">Syncephalis pseudoplumigaleata</name>
    <dbReference type="NCBI Taxonomy" id="1712513"/>
    <lineage>
        <taxon>Eukaryota</taxon>
        <taxon>Fungi</taxon>
        <taxon>Fungi incertae sedis</taxon>
        <taxon>Zoopagomycota</taxon>
        <taxon>Zoopagomycotina</taxon>
        <taxon>Zoopagomycetes</taxon>
        <taxon>Zoopagales</taxon>
        <taxon>Piptocephalidaceae</taxon>
        <taxon>Syncephalis</taxon>
    </lineage>
</organism>
<reference evidence="10" key="1">
    <citation type="journal article" date="2018" name="Nat. Microbiol.">
        <title>Leveraging single-cell genomics to expand the fungal tree of life.</title>
        <authorList>
            <person name="Ahrendt S.R."/>
            <person name="Quandt C.A."/>
            <person name="Ciobanu D."/>
            <person name="Clum A."/>
            <person name="Salamov A."/>
            <person name="Andreopoulos B."/>
            <person name="Cheng J.F."/>
            <person name="Woyke T."/>
            <person name="Pelin A."/>
            <person name="Henrissat B."/>
            <person name="Reynolds N.K."/>
            <person name="Benny G.L."/>
            <person name="Smith M.E."/>
            <person name="James T.Y."/>
            <person name="Grigoriev I.V."/>
        </authorList>
    </citation>
    <scope>NUCLEOTIDE SEQUENCE [LARGE SCALE GENOMIC DNA]</scope>
    <source>
        <strain evidence="10">Benny S71-1</strain>
    </source>
</reference>
<evidence type="ECO:0000259" key="8">
    <source>
        <dbReference type="PROSITE" id="PS00434"/>
    </source>
</evidence>
<dbReference type="PRINTS" id="PR00056">
    <property type="entry name" value="HSFDOMAIN"/>
</dbReference>
<dbReference type="Pfam" id="PF00447">
    <property type="entry name" value="HSF_DNA-bind"/>
    <property type="match status" value="1"/>
</dbReference>
<evidence type="ECO:0000256" key="1">
    <source>
        <dbReference type="ARBA" id="ARBA00004123"/>
    </source>
</evidence>
<evidence type="ECO:0000256" key="4">
    <source>
        <dbReference type="ARBA" id="ARBA00023125"/>
    </source>
</evidence>
<keyword evidence="10" id="KW-1185">Reference proteome</keyword>
<dbReference type="OrthoDB" id="60033at2759"/>